<dbReference type="GO" id="GO:0008104">
    <property type="term" value="P:intracellular protein localization"/>
    <property type="evidence" value="ECO:0007669"/>
    <property type="project" value="TreeGrafter"/>
</dbReference>
<dbReference type="SUPFAM" id="SSF50978">
    <property type="entry name" value="WD40 repeat-like"/>
    <property type="match status" value="1"/>
</dbReference>
<dbReference type="PROSITE" id="PS50294">
    <property type="entry name" value="WD_REPEATS_REGION"/>
    <property type="match status" value="1"/>
</dbReference>
<dbReference type="GO" id="GO:0016020">
    <property type="term" value="C:membrane"/>
    <property type="evidence" value="ECO:0007669"/>
    <property type="project" value="TreeGrafter"/>
</dbReference>
<dbReference type="InterPro" id="IPR019775">
    <property type="entry name" value="WD40_repeat_CS"/>
</dbReference>
<dbReference type="Proteomes" id="UP000011083">
    <property type="component" value="Unassembled WGS sequence"/>
</dbReference>
<evidence type="ECO:0000256" key="2">
    <source>
        <dbReference type="ARBA" id="ARBA00022737"/>
    </source>
</evidence>
<dbReference type="Gene3D" id="2.130.10.10">
    <property type="entry name" value="YVTN repeat-like/Quinoprotein amine dehydrogenase"/>
    <property type="match status" value="3"/>
</dbReference>
<dbReference type="OrthoDB" id="338622at2759"/>
<feature type="repeat" description="WD" evidence="3">
    <location>
        <begin position="295"/>
        <end position="336"/>
    </location>
</feature>
<name>L8H4A3_ACACF</name>
<dbReference type="InterPro" id="IPR036322">
    <property type="entry name" value="WD40_repeat_dom_sf"/>
</dbReference>
<dbReference type="Pfam" id="PF20426">
    <property type="entry name" value="NBCH_WD40"/>
    <property type="match status" value="1"/>
</dbReference>
<evidence type="ECO:0000313" key="6">
    <source>
        <dbReference type="EMBL" id="ELR19291.1"/>
    </source>
</evidence>
<dbReference type="KEGG" id="acan:ACA1_264650"/>
<feature type="repeat" description="WD" evidence="3">
    <location>
        <begin position="359"/>
        <end position="400"/>
    </location>
</feature>
<dbReference type="GeneID" id="14920068"/>
<dbReference type="Pfam" id="PF00400">
    <property type="entry name" value="WD40"/>
    <property type="match status" value="1"/>
</dbReference>
<evidence type="ECO:0000256" key="3">
    <source>
        <dbReference type="PROSITE-ProRule" id="PRU00221"/>
    </source>
</evidence>
<reference evidence="6 7" key="1">
    <citation type="journal article" date="2013" name="Genome Biol.">
        <title>Genome of Acanthamoeba castellanii highlights extensive lateral gene transfer and early evolution of tyrosine kinase signaling.</title>
        <authorList>
            <person name="Clarke M."/>
            <person name="Lohan A.J."/>
            <person name="Liu B."/>
            <person name="Lagkouvardos I."/>
            <person name="Roy S."/>
            <person name="Zafar N."/>
            <person name="Bertelli C."/>
            <person name="Schilde C."/>
            <person name="Kianianmomeni A."/>
            <person name="Burglin T.R."/>
            <person name="Frech C."/>
            <person name="Turcotte B."/>
            <person name="Kopec K.O."/>
            <person name="Synnott J.M."/>
            <person name="Choo C."/>
            <person name="Paponov I."/>
            <person name="Finkler A."/>
            <person name="Soon Heng Tan C."/>
            <person name="Hutchins A.P."/>
            <person name="Weinmeier T."/>
            <person name="Rattei T."/>
            <person name="Chu J.S."/>
            <person name="Gimenez G."/>
            <person name="Irimia M."/>
            <person name="Rigden D.J."/>
            <person name="Fitzpatrick D.A."/>
            <person name="Lorenzo-Morales J."/>
            <person name="Bateman A."/>
            <person name="Chiu C.H."/>
            <person name="Tang P."/>
            <person name="Hegemann P."/>
            <person name="Fromm H."/>
            <person name="Raoult D."/>
            <person name="Greub G."/>
            <person name="Miranda-Saavedra D."/>
            <person name="Chen N."/>
            <person name="Nash P."/>
            <person name="Ginger M.L."/>
            <person name="Horn M."/>
            <person name="Schaap P."/>
            <person name="Caler L."/>
            <person name="Loftus B."/>
        </authorList>
    </citation>
    <scope>NUCLEOTIDE SEQUENCE [LARGE SCALE GENOMIC DNA]</scope>
    <source>
        <strain evidence="6 7">Neff</strain>
    </source>
</reference>
<sequence length="572" mass="61925">MGAAIAHEHAGITKLAENLRKMLQDIEGKVLAEMQAKTSLEAQLRLEFGQLLDENIGRWRDEEHKHRDDYETELRRAWEGMEARWAELTSLFQGERALETSDEWRPYVPYEIPVPPAVNPTAAGTTLDLPPAILLTARNSAYLPRQEGQSIVAAQPSAKAAQQGGLRKRGPEIAHIFVWERAGHVNLLYDDFAASLHPIQEGDGQRRKPNAPQPAGRTDYTLLPDRNASRGHHYYSHLMMMPQLGAPALSTTAFATPPIAFLPIGERGLAIIHGANWDNSVVVGNMEDGSAALRFIRHRDVVTCLSLSADGHTLLTGAKDATLILWNIQPPETKQQGLFSSIFAGKELPLPRLVYKFTLVGHDDAITCCDFSAELNVCASGSNDGTALVFDVDTGVIMASLYYGDATEAAASGSQASSRPLRAITHIKVIGHRTATGERVGKVVSYCGEQGIFYLHALDGRLLAMKHDLPSPSSSSSSSSSSSDGGDAYVKSMVFTRNGRYAVSGRSDGLVVLWNLDDLSVRDSMDMGAQRGGAGEAGAITSEEVTALGLHDDRLLLVGLKSGLLRTFPLAL</sequence>
<dbReference type="InterPro" id="IPR015943">
    <property type="entry name" value="WD40/YVTN_repeat-like_dom_sf"/>
</dbReference>
<organism evidence="6 7">
    <name type="scientific">Acanthamoeba castellanii (strain ATCC 30010 / Neff)</name>
    <dbReference type="NCBI Taxonomy" id="1257118"/>
    <lineage>
        <taxon>Eukaryota</taxon>
        <taxon>Amoebozoa</taxon>
        <taxon>Discosea</taxon>
        <taxon>Longamoebia</taxon>
        <taxon>Centramoebida</taxon>
        <taxon>Acanthamoebidae</taxon>
        <taxon>Acanthamoeba</taxon>
    </lineage>
</organism>
<feature type="domain" description="Neurobeachin beta-propeller" evidence="5">
    <location>
        <begin position="271"/>
        <end position="403"/>
    </location>
</feature>
<keyword evidence="7" id="KW-1185">Reference proteome</keyword>
<proteinExistence type="predicted"/>
<dbReference type="InterPro" id="IPR050865">
    <property type="entry name" value="BEACH_Domain"/>
</dbReference>
<dbReference type="SMART" id="SM00320">
    <property type="entry name" value="WD40"/>
    <property type="match status" value="3"/>
</dbReference>
<evidence type="ECO:0000313" key="7">
    <source>
        <dbReference type="Proteomes" id="UP000011083"/>
    </source>
</evidence>
<feature type="repeat" description="WD" evidence="3">
    <location>
        <begin position="483"/>
        <end position="524"/>
    </location>
</feature>
<dbReference type="RefSeq" id="XP_004341376.1">
    <property type="nucleotide sequence ID" value="XM_004341328.1"/>
</dbReference>
<dbReference type="PANTHER" id="PTHR13743:SF112">
    <property type="entry name" value="BEACH DOMAIN-CONTAINING PROTEIN"/>
    <property type="match status" value="1"/>
</dbReference>
<gene>
    <name evidence="6" type="ORF">ACA1_264650</name>
</gene>
<protein>
    <submittedName>
        <fullName evidence="6">WD domain, G-beta repeat-containing protein</fullName>
    </submittedName>
</protein>
<dbReference type="GO" id="GO:0005829">
    <property type="term" value="C:cytosol"/>
    <property type="evidence" value="ECO:0007669"/>
    <property type="project" value="TreeGrafter"/>
</dbReference>
<dbReference type="InterPro" id="IPR046851">
    <property type="entry name" value="NBCH_WD40"/>
</dbReference>
<dbReference type="PROSITE" id="PS50082">
    <property type="entry name" value="WD_REPEATS_2"/>
    <property type="match status" value="3"/>
</dbReference>
<dbReference type="PROSITE" id="PS00678">
    <property type="entry name" value="WD_REPEATS_1"/>
    <property type="match status" value="2"/>
</dbReference>
<feature type="region of interest" description="Disordered" evidence="4">
    <location>
        <begin position="199"/>
        <end position="225"/>
    </location>
</feature>
<dbReference type="VEuPathDB" id="AmoebaDB:ACA1_264650"/>
<evidence type="ECO:0000256" key="4">
    <source>
        <dbReference type="SAM" id="MobiDB-lite"/>
    </source>
</evidence>
<keyword evidence="1 3" id="KW-0853">WD repeat</keyword>
<keyword evidence="2" id="KW-0677">Repeat</keyword>
<evidence type="ECO:0000256" key="1">
    <source>
        <dbReference type="ARBA" id="ARBA00022574"/>
    </source>
</evidence>
<dbReference type="PANTHER" id="PTHR13743">
    <property type="entry name" value="BEIGE/BEACH-RELATED"/>
    <property type="match status" value="1"/>
</dbReference>
<dbReference type="InterPro" id="IPR001680">
    <property type="entry name" value="WD40_rpt"/>
</dbReference>
<dbReference type="GO" id="GO:0019901">
    <property type="term" value="F:protein kinase binding"/>
    <property type="evidence" value="ECO:0007669"/>
    <property type="project" value="TreeGrafter"/>
</dbReference>
<evidence type="ECO:0000259" key="5">
    <source>
        <dbReference type="Pfam" id="PF20426"/>
    </source>
</evidence>
<accession>L8H4A3</accession>
<dbReference type="AlphaFoldDB" id="L8H4A3"/>
<dbReference type="EMBL" id="KB007933">
    <property type="protein sequence ID" value="ELR19291.1"/>
    <property type="molecule type" value="Genomic_DNA"/>
</dbReference>